<protein>
    <submittedName>
        <fullName evidence="3">Transition state regulatory protein AbrB</fullName>
    </submittedName>
</protein>
<keyword evidence="1" id="KW-0238">DNA-binding</keyword>
<dbReference type="SMART" id="SM00966">
    <property type="entry name" value="SpoVT_AbrB"/>
    <property type="match status" value="1"/>
</dbReference>
<geneLocation type="plasmid" evidence="3 4">
    <name>p142098</name>
</geneLocation>
<keyword evidence="3" id="KW-0614">Plasmid</keyword>
<sequence length="93" mass="10684">MKSTGILRKIDHLGRIVIPRETRRVLEIAEKDWVEIFVEGEEIILKKYKGYDVCPITGEASSQHMKLGDGKLTLSPEGAKQLRKELEQYFVRA</sequence>
<dbReference type="InterPro" id="IPR007159">
    <property type="entry name" value="SpoVT-AbrB_dom"/>
</dbReference>
<dbReference type="GO" id="GO:0003677">
    <property type="term" value="F:DNA binding"/>
    <property type="evidence" value="ECO:0007669"/>
    <property type="project" value="UniProtKB-UniRule"/>
</dbReference>
<feature type="domain" description="SpoVT-AbrB" evidence="2">
    <location>
        <begin position="5"/>
        <end position="50"/>
    </location>
</feature>
<dbReference type="InterPro" id="IPR037914">
    <property type="entry name" value="SpoVT-AbrB_sf"/>
</dbReference>
<dbReference type="PANTHER" id="PTHR36432:SF4">
    <property type="entry name" value="TRANSITION STATE REGULATOR ABH-RELATED"/>
    <property type="match status" value="1"/>
</dbReference>
<dbReference type="SUPFAM" id="SSF89447">
    <property type="entry name" value="AbrB/MazE/MraZ-like"/>
    <property type="match status" value="1"/>
</dbReference>
<evidence type="ECO:0000256" key="1">
    <source>
        <dbReference type="PROSITE-ProRule" id="PRU01076"/>
    </source>
</evidence>
<dbReference type="AlphaFoldDB" id="A0A9W3SIF8"/>
<dbReference type="InterPro" id="IPR052731">
    <property type="entry name" value="B_subtilis_Trans_State_Reg"/>
</dbReference>
<name>A0A9W3SIF8_BACTU</name>
<dbReference type="InterPro" id="IPR040678">
    <property type="entry name" value="AbrB_C"/>
</dbReference>
<dbReference type="Gene3D" id="2.10.260.10">
    <property type="match status" value="1"/>
</dbReference>
<dbReference type="Proteomes" id="UP000092743">
    <property type="component" value="Plasmid p142098"/>
</dbReference>
<evidence type="ECO:0000313" key="4">
    <source>
        <dbReference type="Proteomes" id="UP000092743"/>
    </source>
</evidence>
<dbReference type="PANTHER" id="PTHR36432">
    <property type="match status" value="1"/>
</dbReference>
<dbReference type="EMBL" id="CP015352">
    <property type="protein sequence ID" value="ANS51791.1"/>
    <property type="molecule type" value="Genomic_DNA"/>
</dbReference>
<evidence type="ECO:0000259" key="2">
    <source>
        <dbReference type="PROSITE" id="PS51740"/>
    </source>
</evidence>
<dbReference type="Pfam" id="PF18277">
    <property type="entry name" value="AbrB_C"/>
    <property type="match status" value="1"/>
</dbReference>
<dbReference type="NCBIfam" id="TIGR01439">
    <property type="entry name" value="lp_hng_hel_AbrB"/>
    <property type="match status" value="1"/>
</dbReference>
<dbReference type="PROSITE" id="PS51740">
    <property type="entry name" value="SPOVT_ABRB"/>
    <property type="match status" value="1"/>
</dbReference>
<gene>
    <name evidence="3" type="primary">abrB1_4</name>
    <name evidence="3" type="ORF">BT246_64990</name>
</gene>
<reference evidence="3 4" key="1">
    <citation type="submission" date="2016-04" db="EMBL/GenBank/DDBJ databases">
        <title>High quality genome of the nematocidal Bacillus thuringiensis MYBT18246.</title>
        <authorList>
            <person name="Hollensteiner J."/>
            <person name="Poehlein A."/>
            <person name="Sproeer C."/>
            <person name="Bunk B."/>
            <person name="Rosenstiel P."/>
            <person name="Schulenburg H."/>
            <person name="Liesegang H."/>
        </authorList>
    </citation>
    <scope>NUCLEOTIDE SEQUENCE [LARGE SCALE GENOMIC DNA]</scope>
    <source>
        <strain evidence="3 4">MYBT18246</strain>
        <plasmid evidence="3 4">p142098</plasmid>
    </source>
</reference>
<dbReference type="RefSeq" id="WP_065486325.1">
    <property type="nucleotide sequence ID" value="NZ_CP015352.1"/>
</dbReference>
<evidence type="ECO:0000313" key="3">
    <source>
        <dbReference type="EMBL" id="ANS51791.1"/>
    </source>
</evidence>
<organism evidence="3 4">
    <name type="scientific">Bacillus thuringiensis</name>
    <dbReference type="NCBI Taxonomy" id="1428"/>
    <lineage>
        <taxon>Bacteria</taxon>
        <taxon>Bacillati</taxon>
        <taxon>Bacillota</taxon>
        <taxon>Bacilli</taxon>
        <taxon>Bacillales</taxon>
        <taxon>Bacillaceae</taxon>
        <taxon>Bacillus</taxon>
        <taxon>Bacillus cereus group</taxon>
    </lineage>
</organism>
<accession>A0A9W3SIF8</accession>
<dbReference type="Pfam" id="PF04014">
    <property type="entry name" value="MazE_antitoxin"/>
    <property type="match status" value="1"/>
</dbReference>
<proteinExistence type="predicted"/>